<dbReference type="Pfam" id="PF01226">
    <property type="entry name" value="Form_Nir_trans"/>
    <property type="match status" value="1"/>
</dbReference>
<organism evidence="7 8">
    <name type="scientific">Kineococcus gynurae</name>
    <dbReference type="NCBI Taxonomy" id="452979"/>
    <lineage>
        <taxon>Bacteria</taxon>
        <taxon>Bacillati</taxon>
        <taxon>Actinomycetota</taxon>
        <taxon>Actinomycetes</taxon>
        <taxon>Kineosporiales</taxon>
        <taxon>Kineosporiaceae</taxon>
        <taxon>Kineococcus</taxon>
    </lineage>
</organism>
<feature type="compositionally biased region" description="Acidic residues" evidence="5">
    <location>
        <begin position="17"/>
        <end position="39"/>
    </location>
</feature>
<reference evidence="7 8" key="1">
    <citation type="submission" date="2024-09" db="EMBL/GenBank/DDBJ databases">
        <authorList>
            <person name="Sun Q."/>
            <person name="Mori K."/>
        </authorList>
    </citation>
    <scope>NUCLEOTIDE SEQUENCE [LARGE SCALE GENOMIC DNA]</scope>
    <source>
        <strain evidence="7 8">TISTR 1856</strain>
    </source>
</reference>
<feature type="transmembrane region" description="Helical" evidence="6">
    <location>
        <begin position="86"/>
        <end position="104"/>
    </location>
</feature>
<feature type="transmembrane region" description="Helical" evidence="6">
    <location>
        <begin position="205"/>
        <end position="227"/>
    </location>
</feature>
<keyword evidence="2 6" id="KW-0812">Transmembrane</keyword>
<dbReference type="InterPro" id="IPR023271">
    <property type="entry name" value="Aquaporin-like"/>
</dbReference>
<dbReference type="PANTHER" id="PTHR30520">
    <property type="entry name" value="FORMATE TRANSPORTER-RELATED"/>
    <property type="match status" value="1"/>
</dbReference>
<evidence type="ECO:0000256" key="6">
    <source>
        <dbReference type="SAM" id="Phobius"/>
    </source>
</evidence>
<dbReference type="InterPro" id="IPR000292">
    <property type="entry name" value="For/NO2_transpt"/>
</dbReference>
<protein>
    <submittedName>
        <fullName evidence="7">Formate/nitrite transporter family protein</fullName>
    </submittedName>
</protein>
<keyword evidence="3 6" id="KW-1133">Transmembrane helix</keyword>
<feature type="transmembrane region" description="Helical" evidence="6">
    <location>
        <begin position="173"/>
        <end position="193"/>
    </location>
</feature>
<feature type="compositionally biased region" description="Polar residues" evidence="5">
    <location>
        <begin position="1"/>
        <end position="11"/>
    </location>
</feature>
<evidence type="ECO:0000256" key="3">
    <source>
        <dbReference type="ARBA" id="ARBA00022989"/>
    </source>
</evidence>
<dbReference type="Proteomes" id="UP001589748">
    <property type="component" value="Unassembled WGS sequence"/>
</dbReference>
<feature type="transmembrane region" description="Helical" evidence="6">
    <location>
        <begin position="133"/>
        <end position="153"/>
    </location>
</feature>
<evidence type="ECO:0000256" key="1">
    <source>
        <dbReference type="ARBA" id="ARBA00004141"/>
    </source>
</evidence>
<dbReference type="EMBL" id="JBHMDM010000005">
    <property type="protein sequence ID" value="MFB9377576.1"/>
    <property type="molecule type" value="Genomic_DNA"/>
</dbReference>
<feature type="transmembrane region" description="Helical" evidence="6">
    <location>
        <begin position="247"/>
        <end position="272"/>
    </location>
</feature>
<feature type="transmembrane region" description="Helical" evidence="6">
    <location>
        <begin position="56"/>
        <end position="80"/>
    </location>
</feature>
<comment type="subcellular location">
    <subcellularLocation>
        <location evidence="1">Membrane</location>
        <topology evidence="1">Multi-pass membrane protein</topology>
    </subcellularLocation>
</comment>
<feature type="region of interest" description="Disordered" evidence="5">
    <location>
        <begin position="1"/>
        <end position="39"/>
    </location>
</feature>
<comment type="caution">
    <text evidence="7">The sequence shown here is derived from an EMBL/GenBank/DDBJ whole genome shotgun (WGS) entry which is preliminary data.</text>
</comment>
<gene>
    <name evidence="7" type="ORF">ACFFVI_11415</name>
</gene>
<keyword evidence="4 6" id="KW-0472">Membrane</keyword>
<sequence length="288" mass="30290">MSRTRAGTSASAQPDPEQPDPDLPDPAERPDEPEEEVEDAFDRLVEEGEDRLRRPLLPLVSVGLLGGIDIGTGLLAYLVVKHETGNGLLAGLAFSVGFVALLLARSELFTENFLVPVTAVVARQGTVVQLLRLWVVTLVMNLVAGWVITGIIMTALPDLATTAVESAQHFVDLGFGAESFALAVLAGAVITLMTRMQHATESLGVKIVPAILLGALLAGGQLLHSVLDSLLIFCALHVGAPFGYGDWVGLLGWAVLGNLLGGLVLVTAIRLLRVPHRVAEARRGGGPG</sequence>
<dbReference type="PANTHER" id="PTHR30520:SF2">
    <property type="entry name" value="INNER MEMBRANE PROTEIN YFDC"/>
    <property type="match status" value="1"/>
</dbReference>
<evidence type="ECO:0000256" key="5">
    <source>
        <dbReference type="SAM" id="MobiDB-lite"/>
    </source>
</evidence>
<evidence type="ECO:0000256" key="2">
    <source>
        <dbReference type="ARBA" id="ARBA00022692"/>
    </source>
</evidence>
<evidence type="ECO:0000313" key="7">
    <source>
        <dbReference type="EMBL" id="MFB9377576.1"/>
    </source>
</evidence>
<evidence type="ECO:0000313" key="8">
    <source>
        <dbReference type="Proteomes" id="UP001589748"/>
    </source>
</evidence>
<accession>A0ABV5LU63</accession>
<evidence type="ECO:0000256" key="4">
    <source>
        <dbReference type="ARBA" id="ARBA00023136"/>
    </source>
</evidence>
<dbReference type="RefSeq" id="WP_380138885.1">
    <property type="nucleotide sequence ID" value="NZ_JBHLUI010000010.1"/>
</dbReference>
<name>A0ABV5LU63_9ACTN</name>
<keyword evidence="8" id="KW-1185">Reference proteome</keyword>
<dbReference type="Gene3D" id="1.20.1080.10">
    <property type="entry name" value="Glycerol uptake facilitator protein"/>
    <property type="match status" value="1"/>
</dbReference>
<proteinExistence type="predicted"/>